<dbReference type="Proteomes" id="UP000037566">
    <property type="component" value="Unassembled WGS sequence"/>
</dbReference>
<protein>
    <submittedName>
        <fullName evidence="4">HTH-type transcriptional regulator RcdA</fullName>
    </submittedName>
</protein>
<accession>A0A0M0EE81</accession>
<name>A0A0M0EE81_KOMEU</name>
<dbReference type="Pfam" id="PF17940">
    <property type="entry name" value="TetR_C_31"/>
    <property type="match status" value="1"/>
</dbReference>
<dbReference type="PANTHER" id="PTHR30055:SF226">
    <property type="entry name" value="HTH-TYPE TRANSCRIPTIONAL REGULATOR PKSA"/>
    <property type="match status" value="1"/>
</dbReference>
<keyword evidence="5" id="KW-1185">Reference proteome</keyword>
<organism evidence="4 5">
    <name type="scientific">Komagataeibacter europaeus</name>
    <name type="common">Gluconacetobacter europaeus</name>
    <dbReference type="NCBI Taxonomy" id="33995"/>
    <lineage>
        <taxon>Bacteria</taxon>
        <taxon>Pseudomonadati</taxon>
        <taxon>Pseudomonadota</taxon>
        <taxon>Alphaproteobacteria</taxon>
        <taxon>Acetobacterales</taxon>
        <taxon>Acetobacteraceae</taxon>
        <taxon>Komagataeibacter</taxon>
    </lineage>
</organism>
<dbReference type="SUPFAM" id="SSF46689">
    <property type="entry name" value="Homeodomain-like"/>
    <property type="match status" value="1"/>
</dbReference>
<dbReference type="GO" id="GO:0003700">
    <property type="term" value="F:DNA-binding transcription factor activity"/>
    <property type="evidence" value="ECO:0007669"/>
    <property type="project" value="TreeGrafter"/>
</dbReference>
<feature type="domain" description="HTH tetR-type" evidence="3">
    <location>
        <begin position="13"/>
        <end position="73"/>
    </location>
</feature>
<gene>
    <name evidence="4" type="primary">rcdA</name>
    <name evidence="4" type="ORF">KOEU_29130</name>
</gene>
<dbReference type="PROSITE" id="PS50977">
    <property type="entry name" value="HTH_TETR_2"/>
    <property type="match status" value="1"/>
</dbReference>
<dbReference type="STRING" id="33995.KOEU_29130"/>
<dbReference type="EMBL" id="LHUQ01000025">
    <property type="protein sequence ID" value="KON63584.1"/>
    <property type="molecule type" value="Genomic_DNA"/>
</dbReference>
<evidence type="ECO:0000256" key="1">
    <source>
        <dbReference type="ARBA" id="ARBA00023125"/>
    </source>
</evidence>
<dbReference type="GO" id="GO:0000976">
    <property type="term" value="F:transcription cis-regulatory region binding"/>
    <property type="evidence" value="ECO:0007669"/>
    <property type="project" value="TreeGrafter"/>
</dbReference>
<dbReference type="OrthoDB" id="9809265at2"/>
<dbReference type="InterPro" id="IPR009057">
    <property type="entry name" value="Homeodomain-like_sf"/>
</dbReference>
<dbReference type="InterPro" id="IPR036271">
    <property type="entry name" value="Tet_transcr_reg_TetR-rel_C_sf"/>
</dbReference>
<evidence type="ECO:0000313" key="4">
    <source>
        <dbReference type="EMBL" id="KON63584.1"/>
    </source>
</evidence>
<dbReference type="InterPro" id="IPR001647">
    <property type="entry name" value="HTH_TetR"/>
</dbReference>
<dbReference type="RefSeq" id="WP_053323780.1">
    <property type="nucleotide sequence ID" value="NZ_LHUQ01000025.1"/>
</dbReference>
<dbReference type="InterPro" id="IPR050109">
    <property type="entry name" value="HTH-type_TetR-like_transc_reg"/>
</dbReference>
<sequence length="193" mass="21123">MSSNPSAIRRTDPDRKQRIINAAVDVIVEYGVQGTTHRRVARAAGVPLGSMTYHFNGMDDLLHLAFTQVAHASSAAFVGRLAEAGNREEAIQAIVDIIAGNIWSTPRTLLLSYELYAFAARKSELAAIMREWMQASREALGRFFDPLTCRALDALVEGMGIHGSVDHAKLDRGQIEDIIRRLCAPQLNGPAVI</sequence>
<dbReference type="Gene3D" id="1.10.357.10">
    <property type="entry name" value="Tetracycline Repressor, domain 2"/>
    <property type="match status" value="1"/>
</dbReference>
<dbReference type="InterPro" id="IPR041583">
    <property type="entry name" value="TetR_C_31"/>
</dbReference>
<dbReference type="Pfam" id="PF00440">
    <property type="entry name" value="TetR_N"/>
    <property type="match status" value="1"/>
</dbReference>
<proteinExistence type="predicted"/>
<dbReference type="PRINTS" id="PR00455">
    <property type="entry name" value="HTHTETR"/>
</dbReference>
<evidence type="ECO:0000256" key="2">
    <source>
        <dbReference type="PROSITE-ProRule" id="PRU00335"/>
    </source>
</evidence>
<evidence type="ECO:0000313" key="5">
    <source>
        <dbReference type="Proteomes" id="UP000037566"/>
    </source>
</evidence>
<reference evidence="4" key="1">
    <citation type="submission" date="2015-08" db="EMBL/GenBank/DDBJ databases">
        <title>Draft genome sequence of Komagataeibacter europaeus CECT 8546 a cellulose producer strain from vinegar produced by the traditional method.</title>
        <authorList>
            <person name="Poehlein A."/>
            <person name="Valera M.J."/>
            <person name="Haack F.S."/>
            <person name="Mas A."/>
            <person name="Daniel R."/>
            <person name="Streit W.R."/>
            <person name="Mateo E."/>
        </authorList>
    </citation>
    <scope>NUCLEOTIDE SEQUENCE [LARGE SCALE GENOMIC DNA]</scope>
    <source>
        <strain evidence="4">CECT 8546</strain>
    </source>
</reference>
<comment type="caution">
    <text evidence="4">The sequence shown here is derived from an EMBL/GenBank/DDBJ whole genome shotgun (WGS) entry which is preliminary data.</text>
</comment>
<dbReference type="SUPFAM" id="SSF48498">
    <property type="entry name" value="Tetracyclin repressor-like, C-terminal domain"/>
    <property type="match status" value="1"/>
</dbReference>
<dbReference type="PANTHER" id="PTHR30055">
    <property type="entry name" value="HTH-TYPE TRANSCRIPTIONAL REGULATOR RUTR"/>
    <property type="match status" value="1"/>
</dbReference>
<keyword evidence="1 2" id="KW-0238">DNA-binding</keyword>
<dbReference type="PATRIC" id="fig|33995.3.peg.3234"/>
<dbReference type="AlphaFoldDB" id="A0A0M0EE81"/>
<evidence type="ECO:0000259" key="3">
    <source>
        <dbReference type="PROSITE" id="PS50977"/>
    </source>
</evidence>
<feature type="DNA-binding region" description="H-T-H motif" evidence="2">
    <location>
        <begin position="36"/>
        <end position="55"/>
    </location>
</feature>